<gene>
    <name evidence="2" type="ORF">AsAng_0058160</name>
</gene>
<feature type="transmembrane region" description="Helical" evidence="1">
    <location>
        <begin position="7"/>
        <end position="23"/>
    </location>
</feature>
<evidence type="ECO:0000313" key="3">
    <source>
        <dbReference type="Proteomes" id="UP001060919"/>
    </source>
</evidence>
<name>A0A915YL63_9BACT</name>
<dbReference type="KEGG" id="aup:AsAng_0058160"/>
<dbReference type="Proteomes" id="UP001060919">
    <property type="component" value="Chromosome"/>
</dbReference>
<keyword evidence="1" id="KW-1133">Transmembrane helix</keyword>
<feature type="transmembrane region" description="Helical" evidence="1">
    <location>
        <begin position="72"/>
        <end position="90"/>
    </location>
</feature>
<feature type="transmembrane region" description="Helical" evidence="1">
    <location>
        <begin position="96"/>
        <end position="119"/>
    </location>
</feature>
<feature type="transmembrane region" description="Helical" evidence="1">
    <location>
        <begin position="43"/>
        <end position="65"/>
    </location>
</feature>
<dbReference type="AlphaFoldDB" id="A0A915YL63"/>
<reference evidence="2" key="1">
    <citation type="submission" date="2022-09" db="EMBL/GenBank/DDBJ databases">
        <title>Aureispira anguillicida sp. nov., isolated from Leptocephalus of Japanese eel Anguilla japonica.</title>
        <authorList>
            <person name="Yuasa K."/>
            <person name="Mekata T."/>
            <person name="Ikunari K."/>
        </authorList>
    </citation>
    <scope>NUCLEOTIDE SEQUENCE</scope>
    <source>
        <strain evidence="2">EL160426</strain>
    </source>
</reference>
<keyword evidence="1" id="KW-0812">Transmembrane</keyword>
<accession>A0A915YL63</accession>
<organism evidence="2 3">
    <name type="scientific">Aureispira anguillae</name>
    <dbReference type="NCBI Taxonomy" id="2864201"/>
    <lineage>
        <taxon>Bacteria</taxon>
        <taxon>Pseudomonadati</taxon>
        <taxon>Bacteroidota</taxon>
        <taxon>Saprospiria</taxon>
        <taxon>Saprospirales</taxon>
        <taxon>Saprospiraceae</taxon>
        <taxon>Aureispira</taxon>
    </lineage>
</organism>
<protein>
    <submittedName>
        <fullName evidence="2">Uncharacterized protein</fullName>
    </submittedName>
</protein>
<proteinExistence type="predicted"/>
<dbReference type="EMBL" id="AP026867">
    <property type="protein sequence ID" value="BDS15034.1"/>
    <property type="molecule type" value="Genomic_DNA"/>
</dbReference>
<evidence type="ECO:0000313" key="2">
    <source>
        <dbReference type="EMBL" id="BDS15034.1"/>
    </source>
</evidence>
<keyword evidence="1" id="KW-0472">Membrane</keyword>
<keyword evidence="3" id="KW-1185">Reference proteome</keyword>
<evidence type="ECO:0000256" key="1">
    <source>
        <dbReference type="SAM" id="Phobius"/>
    </source>
</evidence>
<sequence length="127" mass="13772">MGTNIGRFFLGFIMFIGGLYLMLNSIRVDLGTMFHGRYSLFNVGGYGVTSGSIMIVFMLGVGMLFFNARNPLAWLITVGSLVALIFGVIANTHFSLQYMSAFDLIVILVLLCGGLGLLLSSMVKRSA</sequence>
<dbReference type="RefSeq" id="WP_264790223.1">
    <property type="nucleotide sequence ID" value="NZ_AP026867.1"/>
</dbReference>